<protein>
    <submittedName>
        <fullName evidence="3">Uncharacterized protein</fullName>
    </submittedName>
</protein>
<accession>A0A131ZTP6</accession>
<dbReference type="OrthoDB" id="6496563at2759"/>
<dbReference type="AlphaFoldDB" id="A0A131ZTP6"/>
<feature type="transmembrane region" description="Helical" evidence="2">
    <location>
        <begin position="373"/>
        <end position="403"/>
    </location>
</feature>
<keyword evidence="2" id="KW-0472">Membrane</keyword>
<feature type="compositionally biased region" description="Acidic residues" evidence="1">
    <location>
        <begin position="21"/>
        <end position="35"/>
    </location>
</feature>
<keyword evidence="2" id="KW-0812">Transmembrane</keyword>
<evidence type="ECO:0000313" key="4">
    <source>
        <dbReference type="Proteomes" id="UP000616769"/>
    </source>
</evidence>
<reference evidence="3 4" key="1">
    <citation type="journal article" date="2015" name="Parasit. Vectors">
        <title>Draft genome of the scabies mite.</title>
        <authorList>
            <person name="Rider S.D.Jr."/>
            <person name="Morgan M.S."/>
            <person name="Arlian L.G."/>
        </authorList>
    </citation>
    <scope>NUCLEOTIDE SEQUENCE [LARGE SCALE GENOMIC DNA]</scope>
    <source>
        <strain evidence="3">Arlian Lab</strain>
    </source>
</reference>
<comment type="caution">
    <text evidence="3">The sequence shown here is derived from an EMBL/GenBank/DDBJ whole genome shotgun (WGS) entry which is preliminary data.</text>
</comment>
<dbReference type="VEuPathDB" id="VectorBase:SSCA004023"/>
<evidence type="ECO:0000313" key="3">
    <source>
        <dbReference type="EMBL" id="KPL97447.1"/>
    </source>
</evidence>
<name>A0A131ZTP6_SARSC</name>
<sequence>MTDDLFAFKPDRAIRTGSEQNDNDGDDDDDDDDDDERQERIFMRKLIIPCHRKFDDIHFVSVAQTSNCALIALLCYQSRFSGRLNNFKSQNTILYLGTIATPQTMIDRLRWKILQPLRTIEESDNNRTDLADLLFWFRWSLLTKDFSQLKSIITILLRKVPIWICKHSGEAIVNTFECLFRLKAFRVLSKYCLQESEQSLIDENDLIRLKKLIKKLNFLILRNVFQRIFKSPMFDDYEKLQSADDEWLLRFSIEQLLSIWNLNKTGIIDHFSNDQMERLSSLLHSTTKISWPRFQSAQFYLNEMKLEPFSLPLIEYNLRCPLCLMKIDEDLDKLYETLSQFAKEILFGNKMTSMSTPPATSATFSNPEMVSKIWFYIAIGLGTALSSMILIAVFITIVCYCCAGNRDSYITQSSSRRKSKKRSNR</sequence>
<feature type="region of interest" description="Disordered" evidence="1">
    <location>
        <begin position="1"/>
        <end position="35"/>
    </location>
</feature>
<evidence type="ECO:0000256" key="2">
    <source>
        <dbReference type="SAM" id="Phobius"/>
    </source>
</evidence>
<proteinExistence type="predicted"/>
<dbReference type="Proteomes" id="UP000616769">
    <property type="component" value="Unassembled WGS sequence"/>
</dbReference>
<evidence type="ECO:0000256" key="1">
    <source>
        <dbReference type="SAM" id="MobiDB-lite"/>
    </source>
</evidence>
<gene>
    <name evidence="3" type="ORF">QR98_0002600</name>
</gene>
<organism evidence="3 4">
    <name type="scientific">Sarcoptes scabiei</name>
    <name type="common">Itch mite</name>
    <name type="synonym">Acarus scabiei</name>
    <dbReference type="NCBI Taxonomy" id="52283"/>
    <lineage>
        <taxon>Eukaryota</taxon>
        <taxon>Metazoa</taxon>
        <taxon>Ecdysozoa</taxon>
        <taxon>Arthropoda</taxon>
        <taxon>Chelicerata</taxon>
        <taxon>Arachnida</taxon>
        <taxon>Acari</taxon>
        <taxon>Acariformes</taxon>
        <taxon>Sarcoptiformes</taxon>
        <taxon>Astigmata</taxon>
        <taxon>Psoroptidia</taxon>
        <taxon>Sarcoptoidea</taxon>
        <taxon>Sarcoptidae</taxon>
        <taxon>Sarcoptinae</taxon>
        <taxon>Sarcoptes</taxon>
    </lineage>
</organism>
<keyword evidence="2" id="KW-1133">Transmembrane helix</keyword>
<dbReference type="EMBL" id="JXLN01000292">
    <property type="protein sequence ID" value="KPL97447.1"/>
    <property type="molecule type" value="Genomic_DNA"/>
</dbReference>